<comment type="caution">
    <text evidence="4">The sequence shown here is derived from an EMBL/GenBank/DDBJ whole genome shotgun (WGS) entry which is preliminary data.</text>
</comment>
<evidence type="ECO:0000313" key="4">
    <source>
        <dbReference type="EMBL" id="RIY12142.1"/>
    </source>
</evidence>
<name>A0A418R3Z3_9BACT</name>
<keyword evidence="5" id="KW-1185">Reference proteome</keyword>
<dbReference type="Proteomes" id="UP000284250">
    <property type="component" value="Unassembled WGS sequence"/>
</dbReference>
<evidence type="ECO:0000256" key="1">
    <source>
        <dbReference type="ARBA" id="ARBA00022801"/>
    </source>
</evidence>
<dbReference type="InterPro" id="IPR036866">
    <property type="entry name" value="RibonucZ/Hydroxyglut_hydro"/>
</dbReference>
<comment type="similarity">
    <text evidence="2">Belongs to the UPF0173 family.</text>
</comment>
<dbReference type="Gene3D" id="3.60.15.10">
    <property type="entry name" value="Ribonuclease Z/Hydroxyacylglutathione hydrolase-like"/>
    <property type="match status" value="1"/>
</dbReference>
<dbReference type="PANTHER" id="PTHR43546:SF3">
    <property type="entry name" value="UPF0173 METAL-DEPENDENT HYDROLASE MJ1163"/>
    <property type="match status" value="1"/>
</dbReference>
<dbReference type="HAMAP" id="MF_00457">
    <property type="entry name" value="UPF0173"/>
    <property type="match status" value="1"/>
</dbReference>
<dbReference type="RefSeq" id="WP_119654824.1">
    <property type="nucleotide sequence ID" value="NZ_JBHUOI010000041.1"/>
</dbReference>
<evidence type="ECO:0000313" key="5">
    <source>
        <dbReference type="Proteomes" id="UP000284250"/>
    </source>
</evidence>
<dbReference type="Pfam" id="PF13483">
    <property type="entry name" value="Lactamase_B_3"/>
    <property type="match status" value="1"/>
</dbReference>
<accession>A0A418R3Z3</accession>
<dbReference type="InterPro" id="IPR001279">
    <property type="entry name" value="Metallo-B-lactamas"/>
</dbReference>
<keyword evidence="1 2" id="KW-0378">Hydrolase</keyword>
<dbReference type="SMART" id="SM00849">
    <property type="entry name" value="Lactamase_B"/>
    <property type="match status" value="1"/>
</dbReference>
<evidence type="ECO:0000259" key="3">
    <source>
        <dbReference type="SMART" id="SM00849"/>
    </source>
</evidence>
<dbReference type="OrthoDB" id="9789133at2"/>
<reference evidence="4 5" key="1">
    <citation type="submission" date="2018-09" db="EMBL/GenBank/DDBJ databases">
        <authorList>
            <person name="Zeman M."/>
            <person name="Pardy F."/>
        </authorList>
    </citation>
    <scope>NUCLEOTIDE SEQUENCE [LARGE SCALE GENOMIC DNA]</scope>
    <source>
        <strain evidence="4 5">CCM 8852</strain>
    </source>
</reference>
<sequence>MNLTYYGHSCFLLETGGSHVLFDPFIRPNPLAKDVAVDKIEADYIFLSHGHGDHVADVEEIGNRTGAQLLGMFEVLAWFEAKGLKADLKMNIGGTVELPFGTVQLVAAAHSSSLPDGSYGGLAAGFVIKAEGKTFYFAGDTALTYDMKLIGEQHQLDFAILPVGDHFTMGVDDALTAATWVGATKVIGMHFDTFPPISINHDEARAKAQAAGKELVLLKVGETISF</sequence>
<feature type="domain" description="Metallo-beta-lactamase" evidence="3">
    <location>
        <begin position="7"/>
        <end position="190"/>
    </location>
</feature>
<dbReference type="GO" id="GO:0016787">
    <property type="term" value="F:hydrolase activity"/>
    <property type="evidence" value="ECO:0007669"/>
    <property type="project" value="UniProtKB-UniRule"/>
</dbReference>
<evidence type="ECO:0000256" key="2">
    <source>
        <dbReference type="HAMAP-Rule" id="MF_00457"/>
    </source>
</evidence>
<dbReference type="EMBL" id="QYCN01000006">
    <property type="protein sequence ID" value="RIY12142.1"/>
    <property type="molecule type" value="Genomic_DNA"/>
</dbReference>
<reference evidence="4 5" key="2">
    <citation type="submission" date="2019-01" db="EMBL/GenBank/DDBJ databases">
        <title>Hymenobacter humicola sp. nov., isolated from soils in Antarctica.</title>
        <authorList>
            <person name="Sedlacek I."/>
            <person name="Holochova P."/>
            <person name="Kralova S."/>
            <person name="Pantucek R."/>
            <person name="Stankova E."/>
            <person name="Vrbovska V."/>
            <person name="Kristofova L."/>
            <person name="Svec P."/>
            <person name="Busse H.-J."/>
        </authorList>
    </citation>
    <scope>NUCLEOTIDE SEQUENCE [LARGE SCALE GENOMIC DNA]</scope>
    <source>
        <strain evidence="4 5">CCM 8852</strain>
    </source>
</reference>
<dbReference type="PANTHER" id="PTHR43546">
    <property type="entry name" value="UPF0173 METAL-DEPENDENT HYDROLASE MJ1163-RELATED"/>
    <property type="match status" value="1"/>
</dbReference>
<dbReference type="InterPro" id="IPR050114">
    <property type="entry name" value="UPF0173_UPF0282_UlaG_hydrolase"/>
</dbReference>
<dbReference type="NCBIfam" id="NF001911">
    <property type="entry name" value="PRK00685.1"/>
    <property type="match status" value="1"/>
</dbReference>
<dbReference type="InterPro" id="IPR022877">
    <property type="entry name" value="UPF0173"/>
</dbReference>
<proteinExistence type="inferred from homology"/>
<dbReference type="AlphaFoldDB" id="A0A418R3Z3"/>
<organism evidence="4 5">
    <name type="scientific">Hymenobacter rubripertinctus</name>
    <dbReference type="NCBI Taxonomy" id="2029981"/>
    <lineage>
        <taxon>Bacteria</taxon>
        <taxon>Pseudomonadati</taxon>
        <taxon>Bacteroidota</taxon>
        <taxon>Cytophagia</taxon>
        <taxon>Cytophagales</taxon>
        <taxon>Hymenobacteraceae</taxon>
        <taxon>Hymenobacter</taxon>
    </lineage>
</organism>
<gene>
    <name evidence="4" type="ORF">D0T11_05710</name>
</gene>
<dbReference type="SUPFAM" id="SSF56281">
    <property type="entry name" value="Metallo-hydrolase/oxidoreductase"/>
    <property type="match status" value="1"/>
</dbReference>
<protein>
    <recommendedName>
        <fullName evidence="2">UPF0173 metal-dependent hydrolase D0T11_05710</fullName>
    </recommendedName>
</protein>